<accession>A0A7X1CPC4</accession>
<feature type="domain" description="Choice-of-anchor A" evidence="6">
    <location>
        <begin position="35"/>
        <end position="320"/>
    </location>
</feature>
<comment type="similarity">
    <text evidence="1">Belongs to the serine-aspartate repeat-containing protein (SDr) family.</text>
</comment>
<evidence type="ECO:0000256" key="3">
    <source>
        <dbReference type="ARBA" id="ARBA00022729"/>
    </source>
</evidence>
<dbReference type="Gene3D" id="2.60.40.10">
    <property type="entry name" value="Immunoglobulins"/>
    <property type="match status" value="2"/>
</dbReference>
<evidence type="ECO:0000256" key="2">
    <source>
        <dbReference type="ARBA" id="ARBA00022525"/>
    </source>
</evidence>
<dbReference type="InterPro" id="IPR013783">
    <property type="entry name" value="Ig-like_fold"/>
</dbReference>
<dbReference type="AlphaFoldDB" id="A0A7X1CPC4"/>
<comment type="caution">
    <text evidence="7">The sequence shown here is derived from an EMBL/GenBank/DDBJ whole genome shotgun (WGS) entry which is preliminary data.</text>
</comment>
<dbReference type="EMBL" id="JAARWN010000003">
    <property type="protein sequence ID" value="MBC1935858.1"/>
    <property type="molecule type" value="Genomic_DNA"/>
</dbReference>
<feature type="compositionally biased region" description="Polar residues" evidence="4">
    <location>
        <begin position="680"/>
        <end position="690"/>
    </location>
</feature>
<dbReference type="InterPro" id="IPR041033">
    <property type="entry name" value="SpaA_PFL_dom_1"/>
</dbReference>
<dbReference type="NCBIfam" id="TIGR04215">
    <property type="entry name" value="choice_anch_A"/>
    <property type="match status" value="1"/>
</dbReference>
<sequence length="714" mass="77121">MFGIRLLKGVVMVIIALIICQLKMPVIAALNPIYGDISHYNAIVQRDYTAGQADVEGAVAVGGNLHAPTVANQTYTVGGAYSGANGHHVGEAFDNSIGPTLMLGGAYKNSGSGLIVEGDVTTYLGNAIPPADTDILGKTNSVTQSRIHEQIKDMIDKANHFFSNIVSYTLDTPIDGGEGYNGSKIDFYTSKEDAKINIGIVDSALTSEIGELYLPSNIESQDFTIIYSPATTIHLLEGATMYDGNIVDINQDYEPDSTVSKVVPKIMYYFPFATSITSNSKAILGSVFAPNAHLGANGGSINGQGIFDSVEVTGGFEFHNFHFDWQRAFPDKTLDITKVDSENSHILLPGATFRLEDPDKHILGRVTTDTTGSGAFTGIPGTLQKAYLVEESAPDHYELPTGLIEVDLSDTSQQIFYKTITNKLELGSLTIQKKIVAPISGEIYDLNKIAVHLYGEGIDQISYLNTAGQLEIPNLKQGTYSLKEVAVPTNMVLNPTVQKLNIAAGQHTTFILSNKGISSTFGAWLTKINSMQQSLDGIPFELFMVKKDGTGISLGTAMTKSQRINNQLIHGAAVWNDLKISDFWTKAGDPLFSKVYVIERATNRHPEIQQDLTTKIDATLDYQRAIGKYYFYISSGSNGGSIVNPLKKESIASAKDTSNFEKIGGSSGSKARNKKVEDGPNSSEKLPQTGDSSDSLMILCGLFSLGLLLNIRNK</sequence>
<dbReference type="RefSeq" id="WP_185525737.1">
    <property type="nucleotide sequence ID" value="NZ_JAARWN010000003.1"/>
</dbReference>
<proteinExistence type="inferred from homology"/>
<name>A0A7X1CPC4_9LIST</name>
<protein>
    <submittedName>
        <fullName evidence="7">Choice-of-anchor A family protein</fullName>
    </submittedName>
</protein>
<dbReference type="InterPro" id="IPR026588">
    <property type="entry name" value="Choice_anch_A"/>
</dbReference>
<evidence type="ECO:0000256" key="1">
    <source>
        <dbReference type="ARBA" id="ARBA00007257"/>
    </source>
</evidence>
<evidence type="ECO:0000259" key="5">
    <source>
        <dbReference type="Pfam" id="PF17802"/>
    </source>
</evidence>
<feature type="domain" description="SpaA-like prealbumin fold" evidence="5">
    <location>
        <begin position="333"/>
        <end position="415"/>
    </location>
</feature>
<evidence type="ECO:0000313" key="7">
    <source>
        <dbReference type="EMBL" id="MBC1935858.1"/>
    </source>
</evidence>
<evidence type="ECO:0000259" key="6">
    <source>
        <dbReference type="Pfam" id="PF20597"/>
    </source>
</evidence>
<dbReference type="PANTHER" id="PTHR36108">
    <property type="entry name" value="COLOSSIN-B-RELATED"/>
    <property type="match status" value="1"/>
</dbReference>
<dbReference type="Pfam" id="PF20597">
    <property type="entry name" value="pAdhesive_15"/>
    <property type="match status" value="1"/>
</dbReference>
<keyword evidence="2" id="KW-0964">Secreted</keyword>
<feature type="region of interest" description="Disordered" evidence="4">
    <location>
        <begin position="662"/>
        <end position="690"/>
    </location>
</feature>
<dbReference type="Pfam" id="PF17802">
    <property type="entry name" value="SpaA"/>
    <property type="match status" value="2"/>
</dbReference>
<dbReference type="PANTHER" id="PTHR36108:SF13">
    <property type="entry name" value="COLOSSIN-B-RELATED"/>
    <property type="match status" value="1"/>
</dbReference>
<feature type="domain" description="SpaA-like prealbumin fold" evidence="5">
    <location>
        <begin position="465"/>
        <end position="509"/>
    </location>
</feature>
<keyword evidence="3" id="KW-0732">Signal</keyword>
<reference evidence="7 8" key="1">
    <citation type="submission" date="2020-03" db="EMBL/GenBank/DDBJ databases">
        <title>Soil Listeria distribution.</title>
        <authorList>
            <person name="Liao J."/>
            <person name="Wiedmann M."/>
        </authorList>
    </citation>
    <scope>NUCLEOTIDE SEQUENCE [LARGE SCALE GENOMIC DNA]</scope>
    <source>
        <strain evidence="7 8">FSL L7-0741</strain>
    </source>
</reference>
<evidence type="ECO:0000313" key="8">
    <source>
        <dbReference type="Proteomes" id="UP000535908"/>
    </source>
</evidence>
<gene>
    <name evidence="7" type="ORF">HCA69_05725</name>
</gene>
<organism evidence="7 8">
    <name type="scientific">Listeria grandensis</name>
    <dbReference type="NCBI Taxonomy" id="1494963"/>
    <lineage>
        <taxon>Bacteria</taxon>
        <taxon>Bacillati</taxon>
        <taxon>Bacillota</taxon>
        <taxon>Bacilli</taxon>
        <taxon>Bacillales</taxon>
        <taxon>Listeriaceae</taxon>
        <taxon>Listeria</taxon>
    </lineage>
</organism>
<evidence type="ECO:0000256" key="4">
    <source>
        <dbReference type="SAM" id="MobiDB-lite"/>
    </source>
</evidence>
<dbReference type="Proteomes" id="UP000535908">
    <property type="component" value="Unassembled WGS sequence"/>
</dbReference>